<dbReference type="PROSITE" id="PS00933">
    <property type="entry name" value="FGGY_KINASES_1"/>
    <property type="match status" value="1"/>
</dbReference>
<comment type="catalytic activity">
    <reaction evidence="8 10">
        <text>D-xylulose + ATP = D-xylulose 5-phosphate + ADP + H(+)</text>
        <dbReference type="Rhea" id="RHEA:10964"/>
        <dbReference type="ChEBI" id="CHEBI:15378"/>
        <dbReference type="ChEBI" id="CHEBI:17140"/>
        <dbReference type="ChEBI" id="CHEBI:30616"/>
        <dbReference type="ChEBI" id="CHEBI:57737"/>
        <dbReference type="ChEBI" id="CHEBI:456216"/>
        <dbReference type="EC" id="2.7.1.17"/>
    </reaction>
</comment>
<dbReference type="Gene3D" id="3.30.420.40">
    <property type="match status" value="2"/>
</dbReference>
<evidence type="ECO:0000256" key="7">
    <source>
        <dbReference type="ARBA" id="ARBA00023277"/>
    </source>
</evidence>
<evidence type="ECO:0000259" key="12">
    <source>
        <dbReference type="Pfam" id="PF02782"/>
    </source>
</evidence>
<feature type="site" description="Important for activity" evidence="8">
    <location>
        <position position="11"/>
    </location>
</feature>
<evidence type="ECO:0000256" key="5">
    <source>
        <dbReference type="ARBA" id="ARBA00022777"/>
    </source>
</evidence>
<dbReference type="InterPro" id="IPR006000">
    <property type="entry name" value="Xylulokinase"/>
</dbReference>
<dbReference type="GO" id="GO:0005524">
    <property type="term" value="F:ATP binding"/>
    <property type="evidence" value="ECO:0007669"/>
    <property type="project" value="UniProtKB-UniRule"/>
</dbReference>
<dbReference type="InterPro" id="IPR043129">
    <property type="entry name" value="ATPase_NBD"/>
</dbReference>
<reference evidence="13 14" key="1">
    <citation type="submission" date="2016-10" db="EMBL/GenBank/DDBJ databases">
        <authorList>
            <person name="de Groot N.N."/>
        </authorList>
    </citation>
    <scope>NUCLEOTIDE SEQUENCE [LARGE SCALE GENOMIC DNA]</scope>
    <source>
        <strain evidence="13 14">DSM 46701</strain>
    </source>
</reference>
<evidence type="ECO:0000256" key="10">
    <source>
        <dbReference type="RuleBase" id="RU364073"/>
    </source>
</evidence>
<dbReference type="Pfam" id="PF02782">
    <property type="entry name" value="FGGY_C"/>
    <property type="match status" value="1"/>
</dbReference>
<dbReference type="InterPro" id="IPR018483">
    <property type="entry name" value="Carb_kinase_FGGY_CS"/>
</dbReference>
<dbReference type="SUPFAM" id="SSF53067">
    <property type="entry name" value="Actin-like ATPase domain"/>
    <property type="match status" value="2"/>
</dbReference>
<keyword evidence="3 8" id="KW-0808">Transferase</keyword>
<dbReference type="PANTHER" id="PTHR43095">
    <property type="entry name" value="SUGAR KINASE"/>
    <property type="match status" value="1"/>
</dbReference>
<dbReference type="GO" id="GO:0004856">
    <property type="term" value="F:D-xylulokinase activity"/>
    <property type="evidence" value="ECO:0007669"/>
    <property type="project" value="UniProtKB-UniRule"/>
</dbReference>
<dbReference type="PANTHER" id="PTHR43095:SF5">
    <property type="entry name" value="XYLULOSE KINASE"/>
    <property type="match status" value="1"/>
</dbReference>
<dbReference type="InterPro" id="IPR050406">
    <property type="entry name" value="FGGY_Carb_Kinase"/>
</dbReference>
<gene>
    <name evidence="8 10" type="primary">xylB</name>
    <name evidence="13" type="ORF">SAMN05444955_101188</name>
</gene>
<keyword evidence="7 8" id="KW-0119">Carbohydrate metabolism</keyword>
<evidence type="ECO:0000259" key="11">
    <source>
        <dbReference type="Pfam" id="PF00370"/>
    </source>
</evidence>
<dbReference type="AlphaFoldDB" id="A0A1H8AJ36"/>
<keyword evidence="2 8" id="KW-0859">Xylose metabolism</keyword>
<evidence type="ECO:0000256" key="4">
    <source>
        <dbReference type="ARBA" id="ARBA00022741"/>
    </source>
</evidence>
<protein>
    <recommendedName>
        <fullName evidence="8 10">Xylulose kinase</fullName>
        <shortName evidence="8 10">Xylulokinase</shortName>
        <ecNumber evidence="8 10">2.7.1.17</ecNumber>
    </recommendedName>
</protein>
<dbReference type="Pfam" id="PF00370">
    <property type="entry name" value="FGGY_N"/>
    <property type="match status" value="1"/>
</dbReference>
<feature type="domain" description="Carbohydrate kinase FGGY C-terminal" evidence="12">
    <location>
        <begin position="260"/>
        <end position="444"/>
    </location>
</feature>
<proteinExistence type="inferred from homology"/>
<dbReference type="CDD" id="cd07808">
    <property type="entry name" value="ASKHA_NBD_FGGY_EcXK-like"/>
    <property type="match status" value="1"/>
</dbReference>
<evidence type="ECO:0000256" key="6">
    <source>
        <dbReference type="ARBA" id="ARBA00022840"/>
    </source>
</evidence>
<dbReference type="PROSITE" id="PS00445">
    <property type="entry name" value="FGGY_KINASES_2"/>
    <property type="match status" value="1"/>
</dbReference>
<comment type="similarity">
    <text evidence="1 8 9">Belongs to the FGGY kinase family.</text>
</comment>
<dbReference type="STRING" id="1173111.SAMN05444955_101188"/>
<feature type="active site" description="Proton acceptor" evidence="8">
    <location>
        <position position="243"/>
    </location>
</feature>
<dbReference type="InterPro" id="IPR018484">
    <property type="entry name" value="FGGY_N"/>
</dbReference>
<keyword evidence="5 8" id="KW-0418">Kinase</keyword>
<comment type="function">
    <text evidence="8">Catalyzes the phosphorylation of D-xylulose to D-xylulose 5-phosphate.</text>
</comment>
<keyword evidence="4 8" id="KW-0547">Nucleotide-binding</keyword>
<dbReference type="InterPro" id="IPR000577">
    <property type="entry name" value="Carb_kinase_FGGY"/>
</dbReference>
<dbReference type="GO" id="GO:0005998">
    <property type="term" value="P:xylulose catabolic process"/>
    <property type="evidence" value="ECO:0007669"/>
    <property type="project" value="UniProtKB-UniRule"/>
</dbReference>
<dbReference type="NCBIfam" id="TIGR01312">
    <property type="entry name" value="XylB"/>
    <property type="match status" value="1"/>
</dbReference>
<dbReference type="GO" id="GO:0042732">
    <property type="term" value="P:D-xylose metabolic process"/>
    <property type="evidence" value="ECO:0007669"/>
    <property type="project" value="UniProtKB-KW"/>
</dbReference>
<accession>A0A1H8AJ36</accession>
<evidence type="ECO:0000313" key="13">
    <source>
        <dbReference type="EMBL" id="SEM70812.1"/>
    </source>
</evidence>
<evidence type="ECO:0000256" key="2">
    <source>
        <dbReference type="ARBA" id="ARBA00022629"/>
    </source>
</evidence>
<organism evidence="13 14">
    <name type="scientific">Lihuaxuella thermophila</name>
    <dbReference type="NCBI Taxonomy" id="1173111"/>
    <lineage>
        <taxon>Bacteria</taxon>
        <taxon>Bacillati</taxon>
        <taxon>Bacillota</taxon>
        <taxon>Bacilli</taxon>
        <taxon>Bacillales</taxon>
        <taxon>Thermoactinomycetaceae</taxon>
        <taxon>Lihuaxuella</taxon>
    </lineage>
</organism>
<dbReference type="PIRSF" id="PIRSF000538">
    <property type="entry name" value="GlpK"/>
    <property type="match status" value="1"/>
</dbReference>
<dbReference type="EC" id="2.7.1.17" evidence="8 10"/>
<dbReference type="HAMAP" id="MF_02220">
    <property type="entry name" value="XylB"/>
    <property type="match status" value="1"/>
</dbReference>
<evidence type="ECO:0000256" key="8">
    <source>
        <dbReference type="HAMAP-Rule" id="MF_02220"/>
    </source>
</evidence>
<dbReference type="EMBL" id="FOCQ01000001">
    <property type="protein sequence ID" value="SEM70812.1"/>
    <property type="molecule type" value="Genomic_DNA"/>
</dbReference>
<keyword evidence="14" id="KW-1185">Reference proteome</keyword>
<sequence length="502" mass="54797">MDPMEYVIGVDLGTSAVKVLLVDRNGRVKADCSESYPLYHDRSGYSEQNPEDWVGKTLAALKKLIQKSGVRPDAVKGLSFSGQMHGLVLLDEQARPLRRAILWNDTRTSEECREIEAVIGKDSLLAICKNRALEGFTLPKLLWVKKHEPDLYKRARVFLLPKDYVRFRLTGQIAMDYSDAAGTLLLDIAKKVWSSDLLEKLGLDSHICPPLVESEAFVGTIRPEVAEETGLSTTTKVFAGGADNACGAVGAGVLSEGKTMCSIGTSGVVLSYESTGERVFSGEVHYFNHAKPGAYYLMGVTLAAGYSLDWFRSTFDGDISFGELVKQAVGVPVGARGLLFTPYLVGERTPHADGDIRGSFIGIDASHTKWEFARAVIEGITFSLHESIEILKQSGKSVESVVSIGGGAKSGEWLQIQADVFDAAVVKLKNEQGPGMGAAMIAACGCGWFDSLEECAAAFVQVGQVIQPRPESVEQYRQLFAVYRDVYENTRALSRQLKEFRK</sequence>
<keyword evidence="6 8" id="KW-0067">ATP-binding</keyword>
<feature type="binding site" evidence="8">
    <location>
        <begin position="84"/>
        <end position="85"/>
    </location>
    <ligand>
        <name>substrate</name>
    </ligand>
</feature>
<dbReference type="InterPro" id="IPR018485">
    <property type="entry name" value="FGGY_C"/>
</dbReference>
<dbReference type="Proteomes" id="UP000199695">
    <property type="component" value="Unassembled WGS sequence"/>
</dbReference>
<evidence type="ECO:0000256" key="3">
    <source>
        <dbReference type="ARBA" id="ARBA00022679"/>
    </source>
</evidence>
<evidence type="ECO:0000256" key="9">
    <source>
        <dbReference type="RuleBase" id="RU003733"/>
    </source>
</evidence>
<evidence type="ECO:0000313" key="14">
    <source>
        <dbReference type="Proteomes" id="UP000199695"/>
    </source>
</evidence>
<evidence type="ECO:0000256" key="1">
    <source>
        <dbReference type="ARBA" id="ARBA00009156"/>
    </source>
</evidence>
<name>A0A1H8AJ36_9BACL</name>
<feature type="domain" description="Carbohydrate kinase FGGY N-terminal" evidence="11">
    <location>
        <begin position="6"/>
        <end position="250"/>
    </location>
</feature>